<sequence>MSSSLAVIPYRGQCIQTTDDALRCQCVWYTEPTSPLLNQFICASCGHGIHSHVDYVSTTVCHVATHCAAYVQKTPLTQRCTCSVHLADHRPILNLHRLQDPFYVLDSNGAQTDGSHSGANNAPYIPSTSGSGALGRAEDATNITPSQTVMSTPSTSQSTTAARAAWALVNLDPLEDCNYNIVLERYEWWQSMRDWFAKRGYHLYLRQFHDGESTYYCYPLLPFPETAGSAESPFPYAYRQSHSLDGEPSKNYLLSSEPVSGRIWYAQVRETRLVAIKLVKKVSEEHRILRLLECLDLEDYSCVVMPKWSMISLPVKHFDAMSEVLQEIHDLLKARRTSLCPRSLLTSTRVSCFYINKTFFTELDIKQGDILVNHAHSDHWERENVTTAFHRPLRRAGLLTYVYIDFDIAIMFPPNAPRSECRLPYVKSWEGTNNYLIYDTAQGEPD</sequence>
<dbReference type="Proteomes" id="UP000217790">
    <property type="component" value="Unassembled WGS sequence"/>
</dbReference>
<reference evidence="2" key="1">
    <citation type="journal article" date="2017" name="Nat. Ecol. Evol.">
        <title>Genome expansion and lineage-specific genetic innovations in the forest pathogenic fungi Armillaria.</title>
        <authorList>
            <person name="Sipos G."/>
            <person name="Prasanna A.N."/>
            <person name="Walter M.C."/>
            <person name="O'Connor E."/>
            <person name="Balint B."/>
            <person name="Krizsan K."/>
            <person name="Kiss B."/>
            <person name="Hess J."/>
            <person name="Varga T."/>
            <person name="Slot J."/>
            <person name="Riley R."/>
            <person name="Boka B."/>
            <person name="Rigling D."/>
            <person name="Barry K."/>
            <person name="Lee J."/>
            <person name="Mihaltcheva S."/>
            <person name="LaButti K."/>
            <person name="Lipzen A."/>
            <person name="Waldron R."/>
            <person name="Moloney N.M."/>
            <person name="Sperisen C."/>
            <person name="Kredics L."/>
            <person name="Vagvoelgyi C."/>
            <person name="Patrignani A."/>
            <person name="Fitzpatrick D."/>
            <person name="Nagy I."/>
            <person name="Doyle S."/>
            <person name="Anderson J.B."/>
            <person name="Grigoriev I.V."/>
            <person name="Gueldener U."/>
            <person name="Muensterkoetter M."/>
            <person name="Nagy L.G."/>
        </authorList>
    </citation>
    <scope>NUCLEOTIDE SEQUENCE [LARGE SCALE GENOMIC DNA]</scope>
    <source>
        <strain evidence="2">Ar21-2</strain>
    </source>
</reference>
<organism evidence="1 2">
    <name type="scientific">Armillaria gallica</name>
    <name type="common">Bulbous honey fungus</name>
    <name type="synonym">Armillaria bulbosa</name>
    <dbReference type="NCBI Taxonomy" id="47427"/>
    <lineage>
        <taxon>Eukaryota</taxon>
        <taxon>Fungi</taxon>
        <taxon>Dikarya</taxon>
        <taxon>Basidiomycota</taxon>
        <taxon>Agaricomycotina</taxon>
        <taxon>Agaricomycetes</taxon>
        <taxon>Agaricomycetidae</taxon>
        <taxon>Agaricales</taxon>
        <taxon>Marasmiineae</taxon>
        <taxon>Physalacriaceae</taxon>
        <taxon>Armillaria</taxon>
    </lineage>
</organism>
<name>A0A2H3DMM5_ARMGA</name>
<evidence type="ECO:0000313" key="1">
    <source>
        <dbReference type="EMBL" id="PBK96501.1"/>
    </source>
</evidence>
<keyword evidence="2" id="KW-1185">Reference proteome</keyword>
<proteinExistence type="predicted"/>
<dbReference type="AlphaFoldDB" id="A0A2H3DMM5"/>
<accession>A0A2H3DMM5</accession>
<dbReference type="OrthoDB" id="2722301at2759"/>
<protein>
    <submittedName>
        <fullName evidence="1">Uncharacterized protein</fullName>
    </submittedName>
</protein>
<dbReference type="InParanoid" id="A0A2H3DMM5"/>
<evidence type="ECO:0000313" key="2">
    <source>
        <dbReference type="Proteomes" id="UP000217790"/>
    </source>
</evidence>
<dbReference type="EMBL" id="KZ293650">
    <property type="protein sequence ID" value="PBK96501.1"/>
    <property type="molecule type" value="Genomic_DNA"/>
</dbReference>
<gene>
    <name evidence="1" type="ORF">ARMGADRAFT_1162956</name>
</gene>
<dbReference type="STRING" id="47427.A0A2H3DMM5"/>